<dbReference type="Proteomes" id="UP000287372">
    <property type="component" value="Segment"/>
</dbReference>
<dbReference type="GeneID" id="55009780"/>
<dbReference type="Pfam" id="PF03237">
    <property type="entry name" value="Terminase_6N"/>
    <property type="match status" value="1"/>
</dbReference>
<keyword evidence="1" id="KW-0812">Transmembrane</keyword>
<evidence type="ECO:0000313" key="2">
    <source>
        <dbReference type="EMBL" id="AZS06642.1"/>
    </source>
</evidence>
<gene>
    <name evidence="2" type="primary">2</name>
    <name evidence="2" type="ORF">SEA_HIYAA_2</name>
</gene>
<reference evidence="2 3" key="1">
    <citation type="submission" date="2018-12" db="EMBL/GenBank/DDBJ databases">
        <authorList>
            <person name="Lieu J.K."/>
            <person name="Tian C.Z."/>
            <person name="Hsaio W.J."/>
            <person name="Shaffer C.D."/>
            <person name="Weston-Hafer K.A."/>
            <person name="Russell D.A."/>
            <person name="Pope W.H."/>
            <person name="Jacobs-Sera D."/>
            <person name="Hendrix R.W."/>
            <person name="Hatfull G.F."/>
        </authorList>
    </citation>
    <scope>NUCLEOTIDE SEQUENCE [LARGE SCALE GENOMIC DNA]</scope>
</reference>
<sequence length="432" mass="48522">MRELGKLTAMMSPRQVVSILDSEARINVWHGAIRSGKTFASLVAFLMAVAVAPSAGLIVIAGRTLDTIGRNVLEPITDDGVMGRLLSKHVKWTAGATVCKIFGRTIHLIGANDKQAEGKLRGATVCLAYVDEATLLPYDFFRQMLGRMSVKGARMFATTNPDNPAHWLRKEYISRQGELNLRHWKFGIDDNPSLDPDYVRDLKSEYTGLWYKRFILGNWVQSEGAVYEMWDEDRMVVDVLPMMVKWLAVGIDYGTTNPFSALTLGLGADKRLYLAREYRWDSKLKKRQLTDVEYSRQVREFLAQHPVPGSTLKGVRPEWWVLDPSAASFRIQLYEDGVTARLANNEVKSGINTFGSLLTTDRLKVHRSCAGFIDEIPGYSWDEKASGKGNDEPIKSDDHSLDAGRYAVFTTRPIWNGMLRAPVLPEDMEQAA</sequence>
<dbReference type="RefSeq" id="YP_009818438.1">
    <property type="nucleotide sequence ID" value="NC_048139.1"/>
</dbReference>
<dbReference type="Gene3D" id="3.40.50.300">
    <property type="entry name" value="P-loop containing nucleotide triphosphate hydrolases"/>
    <property type="match status" value="1"/>
</dbReference>
<keyword evidence="1" id="KW-0472">Membrane</keyword>
<dbReference type="InterPro" id="IPR027417">
    <property type="entry name" value="P-loop_NTPase"/>
</dbReference>
<keyword evidence="3" id="KW-1185">Reference proteome</keyword>
<organism evidence="2 3">
    <name type="scientific">Streptomyces phage Hiyaa</name>
    <dbReference type="NCBI Taxonomy" id="2499072"/>
    <lineage>
        <taxon>Viruses</taxon>
        <taxon>Duplodnaviria</taxon>
        <taxon>Heunggongvirae</taxon>
        <taxon>Uroviricota</taxon>
        <taxon>Caudoviricetes</taxon>
        <taxon>Hiyaavirus</taxon>
        <taxon>Hiyaavirus hiyaa</taxon>
    </lineage>
</organism>
<dbReference type="KEGG" id="vg:55009780"/>
<evidence type="ECO:0000313" key="3">
    <source>
        <dbReference type="Proteomes" id="UP000287372"/>
    </source>
</evidence>
<accession>A0A3S9U8J5</accession>
<evidence type="ECO:0000256" key="1">
    <source>
        <dbReference type="SAM" id="Phobius"/>
    </source>
</evidence>
<dbReference type="Gene3D" id="3.30.420.280">
    <property type="match status" value="1"/>
</dbReference>
<proteinExistence type="predicted"/>
<keyword evidence="1" id="KW-1133">Transmembrane helix</keyword>
<dbReference type="NCBIfam" id="TIGR01547">
    <property type="entry name" value="phage_term_2"/>
    <property type="match status" value="1"/>
</dbReference>
<name>A0A3S9U8J5_9CAUD</name>
<dbReference type="EMBL" id="MK279841">
    <property type="protein sequence ID" value="AZS06642.1"/>
    <property type="molecule type" value="Genomic_DNA"/>
</dbReference>
<feature type="transmembrane region" description="Helical" evidence="1">
    <location>
        <begin position="39"/>
        <end position="61"/>
    </location>
</feature>
<protein>
    <submittedName>
        <fullName evidence="2">Terminase large subunit</fullName>
    </submittedName>
</protein>
<dbReference type="InterPro" id="IPR006437">
    <property type="entry name" value="Phage_terminase_lsu"/>
</dbReference>